<reference evidence="1 2" key="1">
    <citation type="journal article" date="2013" name="Genome Announc.">
        <title>Genome Sequence of the Extreme Obligate Alkaliphile Bacillus marmarensis Strain DSM 21297.</title>
        <authorList>
            <person name="Wernick D.G."/>
            <person name="Choi K.Y."/>
            <person name="Tat C.A."/>
            <person name="Lafontaine Rivera J.G."/>
            <person name="Liao J.C."/>
        </authorList>
    </citation>
    <scope>NUCLEOTIDE SEQUENCE [LARGE SCALE GENOMIC DNA]</scope>
    <source>
        <strain evidence="1 2">DSM 21297</strain>
    </source>
</reference>
<evidence type="ECO:0000313" key="2">
    <source>
        <dbReference type="Proteomes" id="UP000017170"/>
    </source>
</evidence>
<dbReference type="Pfam" id="PF10782">
    <property type="entry name" value="zf-C2HCIx2C"/>
    <property type="match status" value="1"/>
</dbReference>
<accession>U6SPP3</accession>
<dbReference type="AlphaFoldDB" id="U6SPP3"/>
<dbReference type="EMBL" id="ATAE01000031">
    <property type="protein sequence ID" value="ERN52850.1"/>
    <property type="molecule type" value="Genomic_DNA"/>
</dbReference>
<proteinExistence type="predicted"/>
<name>U6SPP3_9BACI</name>
<protein>
    <recommendedName>
        <fullName evidence="3">Zinc-finger domain-containing protein</fullName>
    </recommendedName>
</protein>
<dbReference type="PATRIC" id="fig|1188261.3.peg.2281"/>
<evidence type="ECO:0000313" key="1">
    <source>
        <dbReference type="EMBL" id="ERN52850.1"/>
    </source>
</evidence>
<dbReference type="InterPro" id="IPR019718">
    <property type="entry name" value="DUF2602"/>
</dbReference>
<dbReference type="Proteomes" id="UP000017170">
    <property type="component" value="Unassembled WGS sequence"/>
</dbReference>
<sequence>MKAKSKLIIQAGKLLDKHCKGCELIKDLRRGDDRNRFCLSNCEVYKELREIGNELEGSNVTIAREWSKDEVFYLKHHRKRYTIKQLAVRLDHTEESVKWKLKSIT</sequence>
<comment type="caution">
    <text evidence="1">The sequence shown here is derived from an EMBL/GenBank/DDBJ whole genome shotgun (WGS) entry which is preliminary data.</text>
</comment>
<dbReference type="RefSeq" id="WP_022628487.1">
    <property type="nucleotide sequence ID" value="NZ_ATAE01000031.1"/>
</dbReference>
<keyword evidence="2" id="KW-1185">Reference proteome</keyword>
<gene>
    <name evidence="1" type="ORF">A33I_14280</name>
</gene>
<evidence type="ECO:0008006" key="3">
    <source>
        <dbReference type="Google" id="ProtNLM"/>
    </source>
</evidence>
<organism evidence="1 2">
    <name type="scientific">Alkalihalophilus marmarensis DSM 21297</name>
    <dbReference type="NCBI Taxonomy" id="1188261"/>
    <lineage>
        <taxon>Bacteria</taxon>
        <taxon>Bacillati</taxon>
        <taxon>Bacillota</taxon>
        <taxon>Bacilli</taxon>
        <taxon>Bacillales</taxon>
        <taxon>Bacillaceae</taxon>
        <taxon>Alkalihalophilus</taxon>
    </lineage>
</organism>